<protein>
    <recommendedName>
        <fullName evidence="3">TIGR02678 family protein</fullName>
    </recommendedName>
</protein>
<evidence type="ECO:0000313" key="1">
    <source>
        <dbReference type="EMBL" id="GHO84092.1"/>
    </source>
</evidence>
<evidence type="ECO:0008006" key="3">
    <source>
        <dbReference type="Google" id="ProtNLM"/>
    </source>
</evidence>
<keyword evidence="2" id="KW-1185">Reference proteome</keyword>
<dbReference type="RefSeq" id="WP_201361736.1">
    <property type="nucleotide sequence ID" value="NZ_BNJJ01000005.1"/>
</dbReference>
<organism evidence="1 2">
    <name type="scientific">Dictyobacter formicarum</name>
    <dbReference type="NCBI Taxonomy" id="2778368"/>
    <lineage>
        <taxon>Bacteria</taxon>
        <taxon>Bacillati</taxon>
        <taxon>Chloroflexota</taxon>
        <taxon>Ktedonobacteria</taxon>
        <taxon>Ktedonobacterales</taxon>
        <taxon>Dictyobacteraceae</taxon>
        <taxon>Dictyobacter</taxon>
    </lineage>
</organism>
<accession>A0ABQ3VD73</accession>
<dbReference type="NCBIfam" id="TIGR02678">
    <property type="entry name" value="TIGR02678 family protein"/>
    <property type="match status" value="1"/>
</dbReference>
<gene>
    <name evidence="1" type="ORF">KSZ_20980</name>
</gene>
<comment type="caution">
    <text evidence="1">The sequence shown here is derived from an EMBL/GenBank/DDBJ whole genome shotgun (WGS) entry which is preliminary data.</text>
</comment>
<dbReference type="Pfam" id="PF09661">
    <property type="entry name" value="DUF2398"/>
    <property type="match status" value="1"/>
</dbReference>
<sequence>MIDEQLVPGMLNGVSDQTLPADLIKAHVVLLERELIQAKQGDLFRLVQHHYYRLQNWHDQHTGWRIQRSSKVIRLERRLSATTPGYLYDRLREPRDFACLTWILWYAENRQLSGRGNDQQFLLSQLAEQIQEQSAQEQDRGNGDAFDFRRPGDRYSIQRALNYLEGLGGLQLVDGQTREWVAQAVDADALYEFTEVSRSLIASLRIDQVTQLADELADAEAILKPSRIAAASGVPDLIRAWRALLLGPALFTFDDPAAFMAVQQHADQLANELLATFGWLLDLRHDYACIVRASGSSSGPVSVLTPYGANDHIALLLCTAIREQVQRGIWSGPDANGCLLVTTEDMAALFYSVRERYGDNWGNEARSRSSQSLLNDVYRKMRQMGVIRGPGDSGHVLVLPTAARYRATYETPSAETASAMTMIRNRGKNNRKR</sequence>
<dbReference type="EMBL" id="BNJJ01000005">
    <property type="protein sequence ID" value="GHO84092.1"/>
    <property type="molecule type" value="Genomic_DNA"/>
</dbReference>
<reference evidence="1 2" key="1">
    <citation type="journal article" date="2021" name="Int. J. Syst. Evol. Microbiol.">
        <title>Reticulibacter mediterranei gen. nov., sp. nov., within the new family Reticulibacteraceae fam. nov., and Ktedonospora formicarum gen. nov., sp. nov., Ktedonobacter robiniae sp. nov., Dictyobacter formicarum sp. nov. and Dictyobacter arantiisoli sp. nov., belonging to the class Ktedonobacteria.</title>
        <authorList>
            <person name="Yabe S."/>
            <person name="Zheng Y."/>
            <person name="Wang C.M."/>
            <person name="Sakai Y."/>
            <person name="Abe K."/>
            <person name="Yokota A."/>
            <person name="Donadio S."/>
            <person name="Cavaletti L."/>
            <person name="Monciardini P."/>
        </authorList>
    </citation>
    <scope>NUCLEOTIDE SEQUENCE [LARGE SCALE GENOMIC DNA]</scope>
    <source>
        <strain evidence="1 2">SOSP1-9</strain>
    </source>
</reference>
<dbReference type="InterPro" id="IPR013494">
    <property type="entry name" value="CHP02678"/>
</dbReference>
<dbReference type="Proteomes" id="UP000635565">
    <property type="component" value="Unassembled WGS sequence"/>
</dbReference>
<proteinExistence type="predicted"/>
<name>A0ABQ3VD73_9CHLR</name>
<evidence type="ECO:0000313" key="2">
    <source>
        <dbReference type="Proteomes" id="UP000635565"/>
    </source>
</evidence>